<feature type="transmembrane region" description="Helical" evidence="2">
    <location>
        <begin position="143"/>
        <end position="163"/>
    </location>
</feature>
<accession>A0A844LHZ2</accession>
<evidence type="ECO:0000256" key="2">
    <source>
        <dbReference type="SAM" id="Phobius"/>
    </source>
</evidence>
<sequence length="285" mass="31484">MEPKFEGDSNHYNFPSEPSLGGNQKQRDIPKIVPADLKKLPEDFKLPTASVRPGEPAPAAQPPQERPKDPKALMASLSKDISELSAPLKKEETPKETKSETKPAPDPIEKFGVKGSDGVILPPEDDLGDPTDPSRTPGIVRSIMLFICLCFVILAAWQVTLFLQPEILKKEPLNTLSQQSCDYLYCPPLRTPVVLSNQVNAISPGQWELKLQIQNQDMRSQKLPVIQLTLEGAGNSRIQKIFEPAEYKTDPKVDLITGGCTANITIPFSFDDGRPTSYKVKVLED</sequence>
<evidence type="ECO:0000313" key="4">
    <source>
        <dbReference type="Proteomes" id="UP000462362"/>
    </source>
</evidence>
<dbReference type="Pfam" id="PF11906">
    <property type="entry name" value="DUF3426"/>
    <property type="match status" value="1"/>
</dbReference>
<evidence type="ECO:0000256" key="1">
    <source>
        <dbReference type="SAM" id="MobiDB-lite"/>
    </source>
</evidence>
<dbReference type="InterPro" id="IPR021834">
    <property type="entry name" value="DUF3426"/>
</dbReference>
<dbReference type="AlphaFoldDB" id="A0A844LHZ2"/>
<name>A0A844LHZ2_9BURK</name>
<dbReference type="EMBL" id="WNCL01000033">
    <property type="protein sequence ID" value="MTU43877.1"/>
    <property type="molecule type" value="Genomic_DNA"/>
</dbReference>
<protein>
    <submittedName>
        <fullName evidence="3">DUF3426 domain-containing protein</fullName>
    </submittedName>
</protein>
<proteinExistence type="predicted"/>
<reference evidence="3 4" key="1">
    <citation type="journal article" date="2019" name="Nat. Med.">
        <title>A library of human gut bacterial isolates paired with longitudinal multiomics data enables mechanistic microbiome research.</title>
        <authorList>
            <person name="Poyet M."/>
            <person name="Groussin M."/>
            <person name="Gibbons S.M."/>
            <person name="Avila-Pacheco J."/>
            <person name="Jiang X."/>
            <person name="Kearney S.M."/>
            <person name="Perrotta A.R."/>
            <person name="Berdy B."/>
            <person name="Zhao S."/>
            <person name="Lieberman T.D."/>
            <person name="Swanson P.K."/>
            <person name="Smith M."/>
            <person name="Roesemann S."/>
            <person name="Alexander J.E."/>
            <person name="Rich S.A."/>
            <person name="Livny J."/>
            <person name="Vlamakis H."/>
            <person name="Clish C."/>
            <person name="Bullock K."/>
            <person name="Deik A."/>
            <person name="Scott J."/>
            <person name="Pierce K.A."/>
            <person name="Xavier R.J."/>
            <person name="Alm E.J."/>
        </authorList>
    </citation>
    <scope>NUCLEOTIDE SEQUENCE [LARGE SCALE GENOMIC DNA]</scope>
    <source>
        <strain evidence="3 4">BIOML-A2</strain>
    </source>
</reference>
<evidence type="ECO:0000313" key="3">
    <source>
        <dbReference type="EMBL" id="MTU43877.1"/>
    </source>
</evidence>
<keyword evidence="2" id="KW-0472">Membrane</keyword>
<feature type="region of interest" description="Disordered" evidence="1">
    <location>
        <begin position="1"/>
        <end position="132"/>
    </location>
</feature>
<keyword evidence="2" id="KW-0812">Transmembrane</keyword>
<dbReference type="RefSeq" id="WP_155177870.1">
    <property type="nucleotide sequence ID" value="NZ_WNCL01000033.1"/>
</dbReference>
<keyword evidence="2" id="KW-1133">Transmembrane helix</keyword>
<comment type="caution">
    <text evidence="3">The sequence shown here is derived from an EMBL/GenBank/DDBJ whole genome shotgun (WGS) entry which is preliminary data.</text>
</comment>
<organism evidence="3 4">
    <name type="scientific">Parasutterella excrementihominis</name>
    <dbReference type="NCBI Taxonomy" id="487175"/>
    <lineage>
        <taxon>Bacteria</taxon>
        <taxon>Pseudomonadati</taxon>
        <taxon>Pseudomonadota</taxon>
        <taxon>Betaproteobacteria</taxon>
        <taxon>Burkholderiales</taxon>
        <taxon>Sutterellaceae</taxon>
        <taxon>Parasutterella</taxon>
    </lineage>
</organism>
<dbReference type="Proteomes" id="UP000462362">
    <property type="component" value="Unassembled WGS sequence"/>
</dbReference>
<feature type="compositionally biased region" description="Basic and acidic residues" evidence="1">
    <location>
        <begin position="88"/>
        <end position="112"/>
    </location>
</feature>
<gene>
    <name evidence="3" type="ORF">GMD42_09660</name>
</gene>
<feature type="compositionally biased region" description="Basic and acidic residues" evidence="1">
    <location>
        <begin position="25"/>
        <end position="45"/>
    </location>
</feature>